<reference evidence="1" key="1">
    <citation type="submission" date="2020-05" db="EMBL/GenBank/DDBJ databases">
        <authorList>
            <person name="Chiriac C."/>
            <person name="Salcher M."/>
            <person name="Ghai R."/>
            <person name="Kavagutti S V."/>
        </authorList>
    </citation>
    <scope>NUCLEOTIDE SEQUENCE</scope>
</reference>
<accession>A0A6J7FX07</accession>
<dbReference type="EMBL" id="CAFBMK010000010">
    <property type="protein sequence ID" value="CAB4896223.1"/>
    <property type="molecule type" value="Genomic_DNA"/>
</dbReference>
<organism evidence="1">
    <name type="scientific">freshwater metagenome</name>
    <dbReference type="NCBI Taxonomy" id="449393"/>
    <lineage>
        <taxon>unclassified sequences</taxon>
        <taxon>metagenomes</taxon>
        <taxon>ecological metagenomes</taxon>
    </lineage>
</organism>
<proteinExistence type="predicted"/>
<dbReference type="AlphaFoldDB" id="A0A6J7FX07"/>
<gene>
    <name evidence="1" type="ORF">UFOPK3564_00315</name>
</gene>
<protein>
    <submittedName>
        <fullName evidence="1">Unannotated protein</fullName>
    </submittedName>
</protein>
<sequence length="129" mass="14105">MATTPNTMDGALEALSAAQAKIRELEDGTLFTSSLRLLERGVLDRQLGEELQELVEKVTTQQKQGSITVKLVVKPDSDEDSRMKIAADFTTKAPKLPRKDSILFLERDGSLTRNYPGQTTSPALGGEEV</sequence>
<name>A0A6J7FX07_9ZZZZ</name>
<evidence type="ECO:0000313" key="1">
    <source>
        <dbReference type="EMBL" id="CAB4896223.1"/>
    </source>
</evidence>